<dbReference type="Proteomes" id="UP000001935">
    <property type="component" value="Chromosome"/>
</dbReference>
<feature type="compositionally biased region" description="Basic residues" evidence="1">
    <location>
        <begin position="161"/>
        <end position="173"/>
    </location>
</feature>
<proteinExistence type="predicted"/>
<feature type="region of interest" description="Disordered" evidence="1">
    <location>
        <begin position="1"/>
        <end position="394"/>
    </location>
</feature>
<sequence>MLEREVEPEARPEHQRGDQHRVPRGERRADAQREAVPGGPAPDDGDVDGVDAQRRLADRREARGRRRGHRRERREQQQHRADAVGDEPGVRGGQVLEPGPERDGEHGRAGQAERHGAAARVGGRGEAHDRAGEEVDAPRQQRERRGAAQRLRHGHPEPGRRQLRRRGQHRRGRPHGERHREHAQQREHARLLARRPGQRQDQRGDEQRHADHVEGVEREEVAPHRRVADAELVDAPPRPAQPVADGEQEQHAAEPAARDVEAAGAAPADRDRDRPAGDQHEQRRGEAARLPVQDHPRRGPRLRREQRVERVAEDHGHHAHRAGGVERRDAGGLRGDREAAVGQGAARYSTERATVQAKRRPRGTGRPPGAPRAAGTATSGRPSRTSRPTSPARR</sequence>
<feature type="compositionally biased region" description="Basic and acidic residues" evidence="1">
    <location>
        <begin position="1"/>
        <end position="33"/>
    </location>
</feature>
<evidence type="ECO:0000256" key="1">
    <source>
        <dbReference type="SAM" id="MobiDB-lite"/>
    </source>
</evidence>
<organism evidence="2 3">
    <name type="scientific">Anaeromyxobacter dehalogenans (strain 2CP-C)</name>
    <dbReference type="NCBI Taxonomy" id="290397"/>
    <lineage>
        <taxon>Bacteria</taxon>
        <taxon>Pseudomonadati</taxon>
        <taxon>Myxococcota</taxon>
        <taxon>Myxococcia</taxon>
        <taxon>Myxococcales</taxon>
        <taxon>Cystobacterineae</taxon>
        <taxon>Anaeromyxobacteraceae</taxon>
        <taxon>Anaeromyxobacter</taxon>
    </lineage>
</organism>
<feature type="compositionally biased region" description="Basic and acidic residues" evidence="1">
    <location>
        <begin position="248"/>
        <end position="261"/>
    </location>
</feature>
<evidence type="ECO:0000313" key="3">
    <source>
        <dbReference type="Proteomes" id="UP000001935"/>
    </source>
</evidence>
<accession>Q2IHR9</accession>
<dbReference type="STRING" id="290397.Adeh_1426"/>
<gene>
    <name evidence="2" type="ordered locus">Adeh_1426</name>
</gene>
<name>Q2IHR9_ANADE</name>
<feature type="compositionally biased region" description="Low complexity" evidence="1">
    <location>
        <begin position="364"/>
        <end position="394"/>
    </location>
</feature>
<reference evidence="2 3" key="1">
    <citation type="submission" date="2006-01" db="EMBL/GenBank/DDBJ databases">
        <title>Complete sequence of Anaeromyxobacter dehalogenans 2CP-C.</title>
        <authorList>
            <consortium name="US DOE Joint Genome Institute"/>
            <person name="Copeland A."/>
            <person name="Lucas S."/>
            <person name="Lapidus A."/>
            <person name="Barry K."/>
            <person name="Detter J.C."/>
            <person name="Glavina T."/>
            <person name="Hammon N."/>
            <person name="Israni S."/>
            <person name="Pitluck S."/>
            <person name="Brettin T."/>
            <person name="Bruce D."/>
            <person name="Han C."/>
            <person name="Tapia R."/>
            <person name="Gilna P."/>
            <person name="Kiss H."/>
            <person name="Schmutz J."/>
            <person name="Larimer F."/>
            <person name="Land M."/>
            <person name="Kyrpides N."/>
            <person name="Anderson I."/>
            <person name="Sanford R.A."/>
            <person name="Ritalahti K.M."/>
            <person name="Thomas H.S."/>
            <person name="Kirby J.R."/>
            <person name="Zhulin I.B."/>
            <person name="Loeffler F.E."/>
            <person name="Richardson P."/>
        </authorList>
    </citation>
    <scope>NUCLEOTIDE SEQUENCE [LARGE SCALE GENOMIC DNA]</scope>
    <source>
        <strain evidence="2 3">2CP-C</strain>
    </source>
</reference>
<feature type="compositionally biased region" description="Basic and acidic residues" evidence="1">
    <location>
        <begin position="174"/>
        <end position="190"/>
    </location>
</feature>
<dbReference type="KEGG" id="ade:Adeh_1426"/>
<feature type="compositionally biased region" description="Basic and acidic residues" evidence="1">
    <location>
        <begin position="99"/>
        <end position="116"/>
    </location>
</feature>
<feature type="compositionally biased region" description="Basic and acidic residues" evidence="1">
    <location>
        <begin position="268"/>
        <end position="316"/>
    </location>
</feature>
<evidence type="ECO:0000313" key="2">
    <source>
        <dbReference type="EMBL" id="ABC81199.1"/>
    </source>
</evidence>
<feature type="compositionally biased region" description="Basic and acidic residues" evidence="1">
    <location>
        <begin position="73"/>
        <end position="83"/>
    </location>
</feature>
<feature type="compositionally biased region" description="Basic and acidic residues" evidence="1">
    <location>
        <begin position="51"/>
        <end position="61"/>
    </location>
</feature>
<feature type="compositionally biased region" description="Basic residues" evidence="1">
    <location>
        <begin position="62"/>
        <end position="72"/>
    </location>
</feature>
<dbReference type="HOGENOM" id="CLU_699497_0_0_7"/>
<protein>
    <submittedName>
        <fullName evidence="2">Uncharacterized protein</fullName>
    </submittedName>
</protein>
<dbReference type="AlphaFoldDB" id="Q2IHR9"/>
<dbReference type="EMBL" id="CP000251">
    <property type="protein sequence ID" value="ABC81199.1"/>
    <property type="molecule type" value="Genomic_DNA"/>
</dbReference>
<feature type="compositionally biased region" description="Basic and acidic residues" evidence="1">
    <location>
        <begin position="198"/>
        <end position="229"/>
    </location>
</feature>
<feature type="compositionally biased region" description="Basic and acidic residues" evidence="1">
    <location>
        <begin position="323"/>
        <end position="339"/>
    </location>
</feature>
<feature type="compositionally biased region" description="Basic and acidic residues" evidence="1">
    <location>
        <begin position="123"/>
        <end position="146"/>
    </location>
</feature>